<feature type="transmembrane region" description="Helical" evidence="1">
    <location>
        <begin position="87"/>
        <end position="105"/>
    </location>
</feature>
<evidence type="ECO:0000256" key="1">
    <source>
        <dbReference type="SAM" id="Phobius"/>
    </source>
</evidence>
<dbReference type="Proteomes" id="UP000490535">
    <property type="component" value="Unassembled WGS sequence"/>
</dbReference>
<evidence type="ECO:0000313" key="3">
    <source>
        <dbReference type="Proteomes" id="UP000490535"/>
    </source>
</evidence>
<keyword evidence="1" id="KW-1133">Transmembrane helix</keyword>
<dbReference type="InterPro" id="IPR008407">
    <property type="entry name" value="Brnchd-chn_aa_trnsp_AzlD"/>
</dbReference>
<feature type="transmembrane region" description="Helical" evidence="1">
    <location>
        <begin position="41"/>
        <end position="59"/>
    </location>
</feature>
<evidence type="ECO:0008006" key="4">
    <source>
        <dbReference type="Google" id="ProtNLM"/>
    </source>
</evidence>
<reference evidence="3" key="1">
    <citation type="journal article" date="2020" name="MBio">
        <title>Horizontal gene transfer to a defensive symbiont with a reduced genome amongst a multipartite beetle microbiome.</title>
        <authorList>
            <person name="Waterworth S.C."/>
            <person name="Florez L.V."/>
            <person name="Rees E.R."/>
            <person name="Hertweck C."/>
            <person name="Kaltenpoth M."/>
            <person name="Kwan J.C."/>
        </authorList>
    </citation>
    <scope>NUCLEOTIDE SEQUENCE [LARGE SCALE GENOMIC DNA]</scope>
</reference>
<dbReference type="Pfam" id="PF05437">
    <property type="entry name" value="AzlD"/>
    <property type="match status" value="1"/>
</dbReference>
<dbReference type="AlphaFoldDB" id="A0A833PKK9"/>
<protein>
    <recommendedName>
        <fullName evidence="4">AzlD domain-containing protein</fullName>
    </recommendedName>
</protein>
<sequence>MNQQMIIFISIMILACGTYLIRYSGLAFNQYFSISKQQEQLFNDAATTLLFSIAVLSTFLDGLEWAGFAKVIGVCVGLYLIWKHYSLISIILISTVITILCRLIGLN</sequence>
<organism evidence="2 3">
    <name type="scientific">Acinetobacter bereziniae</name>
    <name type="common">Acinetobacter genomosp. 10</name>
    <dbReference type="NCBI Taxonomy" id="106648"/>
    <lineage>
        <taxon>Bacteria</taxon>
        <taxon>Pseudomonadati</taxon>
        <taxon>Pseudomonadota</taxon>
        <taxon>Gammaproteobacteria</taxon>
        <taxon>Moraxellales</taxon>
        <taxon>Moraxellaceae</taxon>
        <taxon>Acinetobacter</taxon>
    </lineage>
</organism>
<name>A0A833PKK9_ACIBZ</name>
<gene>
    <name evidence="2" type="ORF">GAK29_00515</name>
</gene>
<feature type="transmembrane region" description="Helical" evidence="1">
    <location>
        <begin position="6"/>
        <end position="29"/>
    </location>
</feature>
<comment type="caution">
    <text evidence="2">The sequence shown here is derived from an EMBL/GenBank/DDBJ whole genome shotgun (WGS) entry which is preliminary data.</text>
</comment>
<proteinExistence type="predicted"/>
<keyword evidence="1" id="KW-0812">Transmembrane</keyword>
<keyword evidence="1" id="KW-0472">Membrane</keyword>
<evidence type="ECO:0000313" key="2">
    <source>
        <dbReference type="EMBL" id="KAF1027704.1"/>
    </source>
</evidence>
<dbReference type="EMBL" id="WNDP01000007">
    <property type="protein sequence ID" value="KAF1027704.1"/>
    <property type="molecule type" value="Genomic_DNA"/>
</dbReference>
<accession>A0A833PKK9</accession>